<feature type="compositionally biased region" description="Basic and acidic residues" evidence="1">
    <location>
        <begin position="350"/>
        <end position="361"/>
    </location>
</feature>
<feature type="region of interest" description="Disordered" evidence="1">
    <location>
        <begin position="1"/>
        <end position="40"/>
    </location>
</feature>
<dbReference type="EMBL" id="JWIN03000024">
    <property type="protein sequence ID" value="KAB1258462.1"/>
    <property type="molecule type" value="Genomic_DNA"/>
</dbReference>
<accession>A0A5N4CHX3</accession>
<keyword evidence="3" id="KW-1185">Reference proteome</keyword>
<feature type="compositionally biased region" description="Basic and acidic residues" evidence="1">
    <location>
        <begin position="139"/>
        <end position="151"/>
    </location>
</feature>
<comment type="caution">
    <text evidence="2">The sequence shown here is derived from an EMBL/GenBank/DDBJ whole genome shotgun (WGS) entry which is preliminary data.</text>
</comment>
<feature type="region of interest" description="Disordered" evidence="1">
    <location>
        <begin position="271"/>
        <end position="295"/>
    </location>
</feature>
<feature type="region of interest" description="Disordered" evidence="1">
    <location>
        <begin position="222"/>
        <end position="248"/>
    </location>
</feature>
<evidence type="ECO:0000313" key="3">
    <source>
        <dbReference type="Proteomes" id="UP000299084"/>
    </source>
</evidence>
<protein>
    <submittedName>
        <fullName evidence="2">Uncharacterized protein</fullName>
    </submittedName>
</protein>
<feature type="region of interest" description="Disordered" evidence="1">
    <location>
        <begin position="131"/>
        <end position="151"/>
    </location>
</feature>
<dbReference type="AlphaFoldDB" id="A0A5N4CHX3"/>
<feature type="compositionally biased region" description="Low complexity" evidence="1">
    <location>
        <begin position="362"/>
        <end position="374"/>
    </location>
</feature>
<proteinExistence type="predicted"/>
<organism evidence="2 3">
    <name type="scientific">Camelus dromedarius</name>
    <name type="common">Dromedary</name>
    <name type="synonym">Arabian camel</name>
    <dbReference type="NCBI Taxonomy" id="9838"/>
    <lineage>
        <taxon>Eukaryota</taxon>
        <taxon>Metazoa</taxon>
        <taxon>Chordata</taxon>
        <taxon>Craniata</taxon>
        <taxon>Vertebrata</taxon>
        <taxon>Euteleostomi</taxon>
        <taxon>Mammalia</taxon>
        <taxon>Eutheria</taxon>
        <taxon>Laurasiatheria</taxon>
        <taxon>Artiodactyla</taxon>
        <taxon>Tylopoda</taxon>
        <taxon>Camelidae</taxon>
        <taxon>Camelus</taxon>
    </lineage>
</organism>
<dbReference type="Proteomes" id="UP000299084">
    <property type="component" value="Unassembled WGS sequence"/>
</dbReference>
<feature type="region of interest" description="Disordered" evidence="1">
    <location>
        <begin position="781"/>
        <end position="851"/>
    </location>
</feature>
<feature type="region of interest" description="Disordered" evidence="1">
    <location>
        <begin position="309"/>
        <end position="381"/>
    </location>
</feature>
<evidence type="ECO:0000256" key="1">
    <source>
        <dbReference type="SAM" id="MobiDB-lite"/>
    </source>
</evidence>
<gene>
    <name evidence="2" type="ORF">Cadr_000028657</name>
</gene>
<evidence type="ECO:0000313" key="2">
    <source>
        <dbReference type="EMBL" id="KAB1258462.1"/>
    </source>
</evidence>
<feature type="region of interest" description="Disordered" evidence="1">
    <location>
        <begin position="661"/>
        <end position="687"/>
    </location>
</feature>
<name>A0A5N4CHX3_CAMDR</name>
<sequence>MLSPSDTNLSRTATGTTHPGRMHVGASHPGRVKNRPPSDGLLNPLQQAALNTLVASRLHRRQNWRERVAAYRCHLLSDDYAQSAACRLYDSVPPQPLRRLQLSPFTADQFGIMGTRNPWMTRILPTGCQGQSAYGAPGQRREHACRPPPRGDRAAEAVNMLQVPLKKWQRCDISPGPPDPETVSSTCSALKASSRAPCLPTRAQATPSTPEPRAVRRTCSHSWRRPGSSARIRDAVQRPQVSWEPPPSTWSLVSGPGTYCMGSQLPGSSVSCEASEDCSPAHSQHDSFGGEASLPAVPPFQRLQLDKCRAETDREAGSQCEGTEPGADARRKGQTHEAGSGELGRLLPARADESGREDSPREPAALGRAPGPAGHPRRRTRVRTRCGELLEGLYSGGIVVRGEGLERPRRQQLLWAGPRPSRTLVWTPSPQGDGLWEGPLGEWGPNLAGWRPCKRRPSLCHEAVQPAGGHPQARRRLHPYFGLQPPELRTQSWFAGQVQRMTRGRAPGCGERGGEIMHYTLGSKLIPAVPPVSGHKAWCESPGNYSAPDHQSTDPNHLSSPWSPWGLSLERRGPPDSPPSPLQTCSYLLLSKCQGGEDRMSDCWREPPPWHSRCSSPRRAASHRMALIYTLGAYVVFHQLCGMVQFTDAETAVTFRFTSCPQTGGEEEATSEPRPGPLHRASTSPRGIAAERHDSQMQHVSLAWVCDGAVVVKRNLPLVRLVRLRYSGLIKHMPGVLGQHWGRAVTLSEQGTNELCFQNRDEPHKESVDPSARCYSEDKLPRWGTAEGSGKGTLPEHVGPQSTQQTWTGPHFSGGVSPLGEAGDNMVGRQEGGQGRPFHEVLPTEPEGNPRFRARTVTQDELSPCEPTGAGRRIRYCAVHGASGITERHTRDGVSESTLRLEATGGSEDRRLTGCLWGMGGAGCWWLDQRGGSGRRKNLARAWASPWMAHVSLSHCADMLRCDQAPCCPHKPGDHQVCSGQRRLEQDASHVHAQCSKEPGGKRMFSLKETAPPSTAAALMFSPVPHHLCQRKASGSSRGGQVPPQSHDLSFSAQRFPELRSHPGRSSIEGHCTEYLEAPVLPDQGRLLPSHGAASCEHGSQCDVNRAPCYAPPLAELGSSASLSPTALYYYGCYSSVGRPPRPA</sequence>
<feature type="compositionally biased region" description="Polar residues" evidence="1">
    <location>
        <begin position="1"/>
        <end position="17"/>
    </location>
</feature>
<reference evidence="2 3" key="1">
    <citation type="journal article" date="2019" name="Mol. Ecol. Resour.">
        <title>Improving Illumina assemblies with Hi-C and long reads: an example with the North African dromedary.</title>
        <authorList>
            <person name="Elbers J.P."/>
            <person name="Rogers M.F."/>
            <person name="Perelman P.L."/>
            <person name="Proskuryakova A.A."/>
            <person name="Serdyukova N.A."/>
            <person name="Johnson W.E."/>
            <person name="Horin P."/>
            <person name="Corander J."/>
            <person name="Murphy D."/>
            <person name="Burger P.A."/>
        </authorList>
    </citation>
    <scope>NUCLEOTIDE SEQUENCE [LARGE SCALE GENOMIC DNA]</scope>
    <source>
        <strain evidence="2">Drom800</strain>
        <tissue evidence="2">Blood</tissue>
    </source>
</reference>